<organism evidence="1 2">
    <name type="scientific">Snodgrassella alvi</name>
    <dbReference type="NCBI Taxonomy" id="1196083"/>
    <lineage>
        <taxon>Bacteria</taxon>
        <taxon>Pseudomonadati</taxon>
        <taxon>Pseudomonadota</taxon>
        <taxon>Betaproteobacteria</taxon>
        <taxon>Neisseriales</taxon>
        <taxon>Neisseriaceae</taxon>
        <taxon>Snodgrassella</taxon>
    </lineage>
</organism>
<protein>
    <submittedName>
        <fullName evidence="1">Uncharacterized protein</fullName>
    </submittedName>
</protein>
<comment type="caution">
    <text evidence="1">The sequence shown here is derived from an EMBL/GenBank/DDBJ whole genome shotgun (WGS) entry which is preliminary data.</text>
</comment>
<sequence length="66" mass="7267">MTKFIELTKPDGIVFTINADCLQMAQRDADGQAYIIVSVDAGVEEYTLNGPIKESYEELKTKLGAI</sequence>
<dbReference type="Proteomes" id="UP000229970">
    <property type="component" value="Unassembled WGS sequence"/>
</dbReference>
<dbReference type="RefSeq" id="WP_100139582.1">
    <property type="nucleotide sequence ID" value="NZ_MEIP01000030.1"/>
</dbReference>
<accession>A0A2N9XB98</accession>
<evidence type="ECO:0000313" key="1">
    <source>
        <dbReference type="EMBL" id="PIT43789.1"/>
    </source>
</evidence>
<dbReference type="AlphaFoldDB" id="A0A2N9XB98"/>
<dbReference type="EMBL" id="MEIP01000030">
    <property type="protein sequence ID" value="PIT43789.1"/>
    <property type="molecule type" value="Genomic_DNA"/>
</dbReference>
<gene>
    <name evidence="1" type="ORF">BHC46_12360</name>
</gene>
<proteinExistence type="predicted"/>
<name>A0A2N9XB98_9NEIS</name>
<evidence type="ECO:0000313" key="2">
    <source>
        <dbReference type="Proteomes" id="UP000229970"/>
    </source>
</evidence>
<reference evidence="1 2" key="1">
    <citation type="journal article" date="2017" name="MBio">
        <title>Type VI secretion-mediated competition in the bee gut microbiome.</title>
        <authorList>
            <person name="Steele M.I."/>
            <person name="Kwong W.K."/>
            <person name="Powell J.E."/>
            <person name="Whiteley M."/>
            <person name="Moran N.A."/>
        </authorList>
    </citation>
    <scope>NUCLEOTIDE SEQUENCE [LARGE SCALE GENOMIC DNA]</scope>
    <source>
        <strain evidence="1 2">Ruf1-X</strain>
    </source>
</reference>